<organism evidence="2 3">
    <name type="scientific">Aspergillus leporis</name>
    <dbReference type="NCBI Taxonomy" id="41062"/>
    <lineage>
        <taxon>Eukaryota</taxon>
        <taxon>Fungi</taxon>
        <taxon>Dikarya</taxon>
        <taxon>Ascomycota</taxon>
        <taxon>Pezizomycotina</taxon>
        <taxon>Eurotiomycetes</taxon>
        <taxon>Eurotiomycetidae</taxon>
        <taxon>Eurotiales</taxon>
        <taxon>Aspergillaceae</taxon>
        <taxon>Aspergillus</taxon>
        <taxon>Aspergillus subgen. Circumdati</taxon>
    </lineage>
</organism>
<dbReference type="EMBL" id="ML732398">
    <property type="protein sequence ID" value="KAB8068362.1"/>
    <property type="molecule type" value="Genomic_DNA"/>
</dbReference>
<sequence length="285" mass="32228">MGAGIERNTSPEQPPCRGLASRHQDPYDDDAAEEIINGAQLLQLTFPTYQHEGASFPYVIHLPGKIAKTPTEDDTDPNKRTLYVKGWLPCDLLEKIRKGKVPVIVATSKAESIYVARSTFGHGLTWRSAVINGYARELMFNATMPDHQLVTINDVKKSEKLRGLRHIVNGYIPDQWEHTRAPIKKEVDMVLVLAVDIDPKESHVHVRHGISKYEPDWETSTPADHWEGSIPMWEAYGDPFYGRTELDFPPRLKRFFEEQTRKNMGYANAQAGTVSEAELKPPPKS</sequence>
<dbReference type="AlphaFoldDB" id="A0A5N5WMX0"/>
<evidence type="ECO:0000313" key="3">
    <source>
        <dbReference type="Proteomes" id="UP000326565"/>
    </source>
</evidence>
<protein>
    <submittedName>
        <fullName evidence="2">Uncharacterized protein</fullName>
    </submittedName>
</protein>
<accession>A0A5N5WMX0</accession>
<feature type="region of interest" description="Disordered" evidence="1">
    <location>
        <begin position="265"/>
        <end position="285"/>
    </location>
</feature>
<proteinExistence type="predicted"/>
<name>A0A5N5WMX0_9EURO</name>
<dbReference type="Proteomes" id="UP000326565">
    <property type="component" value="Unassembled WGS sequence"/>
</dbReference>
<dbReference type="Gene3D" id="2.30.110.10">
    <property type="entry name" value="Electron Transport, Fmn-binding Protein, Chain A"/>
    <property type="match status" value="1"/>
</dbReference>
<dbReference type="SUPFAM" id="SSF50475">
    <property type="entry name" value="FMN-binding split barrel"/>
    <property type="match status" value="1"/>
</dbReference>
<dbReference type="PANTHER" id="PTHR34071:SF2">
    <property type="entry name" value="FLAVIN-NUCLEOTIDE-BINDING PROTEIN"/>
    <property type="match status" value="1"/>
</dbReference>
<dbReference type="OrthoDB" id="444432at2759"/>
<dbReference type="PANTHER" id="PTHR34071">
    <property type="entry name" value="5-NITROIMIDAZOLE ANTIBIOTICS RESISTANCE PROTEIN, NIMA-FAMILY-RELATED PROTEIN-RELATED"/>
    <property type="match status" value="1"/>
</dbReference>
<feature type="region of interest" description="Disordered" evidence="1">
    <location>
        <begin position="1"/>
        <end position="25"/>
    </location>
</feature>
<reference evidence="2 3" key="1">
    <citation type="submission" date="2019-04" db="EMBL/GenBank/DDBJ databases">
        <title>Friends and foes A comparative genomics study of 23 Aspergillus species from section Flavi.</title>
        <authorList>
            <consortium name="DOE Joint Genome Institute"/>
            <person name="Kjaerbolling I."/>
            <person name="Vesth T."/>
            <person name="Frisvad J.C."/>
            <person name="Nybo J.L."/>
            <person name="Theobald S."/>
            <person name="Kildgaard S."/>
            <person name="Isbrandt T."/>
            <person name="Kuo A."/>
            <person name="Sato A."/>
            <person name="Lyhne E.K."/>
            <person name="Kogle M.E."/>
            <person name="Wiebenga A."/>
            <person name="Kun R.S."/>
            <person name="Lubbers R.J."/>
            <person name="Makela M.R."/>
            <person name="Barry K."/>
            <person name="Chovatia M."/>
            <person name="Clum A."/>
            <person name="Daum C."/>
            <person name="Haridas S."/>
            <person name="He G."/>
            <person name="LaButti K."/>
            <person name="Lipzen A."/>
            <person name="Mondo S."/>
            <person name="Riley R."/>
            <person name="Salamov A."/>
            <person name="Simmons B.A."/>
            <person name="Magnuson J.K."/>
            <person name="Henrissat B."/>
            <person name="Mortensen U.H."/>
            <person name="Larsen T.O."/>
            <person name="Devries R.P."/>
            <person name="Grigoriev I.V."/>
            <person name="Machida M."/>
            <person name="Baker S.E."/>
            <person name="Andersen M.R."/>
        </authorList>
    </citation>
    <scope>NUCLEOTIDE SEQUENCE [LARGE SCALE GENOMIC DNA]</scope>
    <source>
        <strain evidence="2 3">CBS 151.66</strain>
    </source>
</reference>
<gene>
    <name evidence="2" type="ORF">BDV29DRAFT_162462</name>
</gene>
<keyword evidence="3" id="KW-1185">Reference proteome</keyword>
<evidence type="ECO:0000256" key="1">
    <source>
        <dbReference type="SAM" id="MobiDB-lite"/>
    </source>
</evidence>
<evidence type="ECO:0000313" key="2">
    <source>
        <dbReference type="EMBL" id="KAB8068362.1"/>
    </source>
</evidence>
<dbReference type="InterPro" id="IPR012349">
    <property type="entry name" value="Split_barrel_FMN-bd"/>
</dbReference>